<dbReference type="RefSeq" id="WP_131617025.1">
    <property type="nucleotide sequence ID" value="NZ_CP036532.1"/>
</dbReference>
<dbReference type="EMBL" id="CP036532">
    <property type="protein sequence ID" value="QBK31361.1"/>
    <property type="molecule type" value="Genomic_DNA"/>
</dbReference>
<name>A0A4P6V1X0_9HYPH</name>
<accession>A0A4P6V1X0</accession>
<evidence type="ECO:0000313" key="1">
    <source>
        <dbReference type="EMBL" id="QBK31361.1"/>
    </source>
</evidence>
<dbReference type="Proteomes" id="UP000293719">
    <property type="component" value="Chromosome"/>
</dbReference>
<dbReference type="AlphaFoldDB" id="A0A4P6V1X0"/>
<keyword evidence="2" id="KW-1185">Reference proteome</keyword>
<organism evidence="1 2">
    <name type="scientific">Roseitalea porphyridii</name>
    <dbReference type="NCBI Taxonomy" id="1852022"/>
    <lineage>
        <taxon>Bacteria</taxon>
        <taxon>Pseudomonadati</taxon>
        <taxon>Pseudomonadota</taxon>
        <taxon>Alphaproteobacteria</taxon>
        <taxon>Hyphomicrobiales</taxon>
        <taxon>Ahrensiaceae</taxon>
        <taxon>Roseitalea</taxon>
    </lineage>
</organism>
<sequence length="66" mass="7353">MTARRSGLACPGPVSGAATITRARIAPFAPRRYLRRMRVLETSHTRHFDLLMLCARIGYSPPRSLA</sequence>
<gene>
    <name evidence="1" type="ORF">E0E05_12555</name>
</gene>
<protein>
    <submittedName>
        <fullName evidence="1">Uncharacterized protein</fullName>
    </submittedName>
</protein>
<evidence type="ECO:0000313" key="2">
    <source>
        <dbReference type="Proteomes" id="UP000293719"/>
    </source>
</evidence>
<proteinExistence type="predicted"/>
<dbReference type="GeneID" id="90768131"/>
<dbReference type="OrthoDB" id="8094988at2"/>
<reference evidence="1 2" key="1">
    <citation type="journal article" date="2017" name="Int. J. Syst. Evol. Microbiol.">
        <title>Roseitalea porphyridii gen. nov., sp. nov., isolated from a red alga, and reclassification of Hoeflea suaedae Chung et al. 2013 as Pseudohoeflea suaedae gen. nov., comb. nov.</title>
        <authorList>
            <person name="Hyeon J.W."/>
            <person name="Jeong S.E."/>
            <person name="Baek K."/>
            <person name="Jeon C.O."/>
        </authorList>
    </citation>
    <scope>NUCLEOTIDE SEQUENCE [LARGE SCALE GENOMIC DNA]</scope>
    <source>
        <strain evidence="1 2">MA7-20</strain>
    </source>
</reference>
<dbReference type="KEGG" id="rpod:E0E05_12555"/>